<dbReference type="PRINTS" id="PR00096">
    <property type="entry name" value="GATASE"/>
</dbReference>
<keyword evidence="8 11" id="KW-0067">ATP-binding</keyword>
<evidence type="ECO:0000256" key="3">
    <source>
        <dbReference type="ARBA" id="ARBA00012746"/>
    </source>
</evidence>
<evidence type="ECO:0000256" key="10">
    <source>
        <dbReference type="ARBA" id="ARBA00031356"/>
    </source>
</evidence>
<dbReference type="FunFam" id="3.40.50.880:FF:000013">
    <property type="entry name" value="GMP synthase [glutamine-hydrolyzing]"/>
    <property type="match status" value="1"/>
</dbReference>
<keyword evidence="6 11" id="KW-0332">GMP biosynthesis</keyword>
<reference evidence="14 15" key="1">
    <citation type="journal article" date="2014" name="Nat. Genet.">
        <title>Genome and transcriptome of the porcine whipworm Trichuris suis.</title>
        <authorList>
            <person name="Jex A.R."/>
            <person name="Nejsum P."/>
            <person name="Schwarz E.M."/>
            <person name="Hu L."/>
            <person name="Young N.D."/>
            <person name="Hall R.S."/>
            <person name="Korhonen P.K."/>
            <person name="Liao S."/>
            <person name="Thamsborg S."/>
            <person name="Xia J."/>
            <person name="Xu P."/>
            <person name="Wang S."/>
            <person name="Scheerlinck J.P."/>
            <person name="Hofmann A."/>
            <person name="Sternberg P.W."/>
            <person name="Wang J."/>
            <person name="Gasser R.B."/>
        </authorList>
    </citation>
    <scope>NUCLEOTIDE SEQUENCE [LARGE SCALE GENOMIC DNA]</scope>
    <source>
        <strain evidence="14">DCEP-RM93M</strain>
    </source>
</reference>
<keyword evidence="9" id="KW-0315">Glutamine amidotransferase</keyword>
<evidence type="ECO:0000256" key="4">
    <source>
        <dbReference type="ARBA" id="ARBA00022598"/>
    </source>
</evidence>
<dbReference type="Proteomes" id="UP000030764">
    <property type="component" value="Unassembled WGS sequence"/>
</dbReference>
<evidence type="ECO:0000256" key="5">
    <source>
        <dbReference type="ARBA" id="ARBA00022741"/>
    </source>
</evidence>
<dbReference type="InterPro" id="IPR004739">
    <property type="entry name" value="GMP_synth_GATase"/>
</dbReference>
<dbReference type="NCBIfam" id="NF000848">
    <property type="entry name" value="PRK00074.1"/>
    <property type="match status" value="1"/>
</dbReference>
<dbReference type="GO" id="GO:0005524">
    <property type="term" value="F:ATP binding"/>
    <property type="evidence" value="ECO:0007669"/>
    <property type="project" value="UniProtKB-UniRule"/>
</dbReference>
<keyword evidence="5 11" id="KW-0547">Nucleotide-binding</keyword>
<comment type="pathway">
    <text evidence="1">Purine metabolism; GMP biosynthesis; GMP from XMP (L-Gln route): step 1/1.</text>
</comment>
<keyword evidence="4" id="KW-0436">Ligase</keyword>
<dbReference type="CDD" id="cd01997">
    <property type="entry name" value="GMP_synthase_C"/>
    <property type="match status" value="1"/>
</dbReference>
<evidence type="ECO:0000313" key="15">
    <source>
        <dbReference type="Proteomes" id="UP000030764"/>
    </source>
</evidence>
<evidence type="ECO:0000259" key="13">
    <source>
        <dbReference type="PROSITE" id="PS51553"/>
    </source>
</evidence>
<evidence type="ECO:0000256" key="2">
    <source>
        <dbReference type="ARBA" id="ARBA00011738"/>
    </source>
</evidence>
<keyword evidence="7 11" id="KW-0658">Purine biosynthesis</keyword>
<dbReference type="FunFam" id="3.40.50.620:FF:000044">
    <property type="entry name" value="GMP synthase [glutamine-hydrolyzing]"/>
    <property type="match status" value="1"/>
</dbReference>
<evidence type="ECO:0000256" key="6">
    <source>
        <dbReference type="ARBA" id="ARBA00022749"/>
    </source>
</evidence>
<dbReference type="InterPro" id="IPR022310">
    <property type="entry name" value="NAD/GMP_synthase"/>
</dbReference>
<dbReference type="Gene3D" id="3.40.50.880">
    <property type="match status" value="1"/>
</dbReference>
<protein>
    <recommendedName>
        <fullName evidence="3">GMP synthase (glutamine-hydrolyzing)</fullName>
        <ecNumber evidence="3">6.3.5.2</ecNumber>
    </recommendedName>
    <alternativeName>
        <fullName evidence="10">Glutamine amidotransferase</fullName>
    </alternativeName>
</protein>
<dbReference type="GO" id="GO:0005829">
    <property type="term" value="C:cytosol"/>
    <property type="evidence" value="ECO:0007669"/>
    <property type="project" value="TreeGrafter"/>
</dbReference>
<evidence type="ECO:0000313" key="14">
    <source>
        <dbReference type="EMBL" id="KFD46736.1"/>
    </source>
</evidence>
<sequence>MSEKPSANCVNVNGSVKRFAGENSPKAVEKTVHMDDGTDRPCDLVAILDCGAQYGKVIDRRVRELCVGTDMLPLSTSVDKLLGRYKAIIISGSPHSVYETTAPVYDRRIFHCGIPVLGICYGFHLINMEFGGTVEKKPIREDGQHTIWIDQTCPLFKNLKQHEVVLLTHGDSIDKIAPSFNVIARSGDLVAGMANVNAGIYGVQFHPEVDLTISGKTILQNFLFCLAGCQPTFTMENRMQACLDHIQKEVKDKRVIVLCSGGVDSSVCAALLNRALGKEKVVAVFVDTGFLRKNETETVVESLLSCGVNVKVLQKSLEFYYASPHCGDTSMAAVENLMLNRTVDPEMKRRIIGDTFMMIVKEVMTELNLSFGQVYLAQGTLRPDLIESASSIASMHANVIKTHHNDTRMVRQLRQRGYIIEPLKDFHKDEVRCLGRDLGLPETILERHPFPGPGLAVRIICRIEPFIPIQFQDTQNILRRILSLNENMTEAHHDELLLSHLKTQLPQDDLETLFKIPDEIFATLLPIQSVGVQGDRRSYSFVVALSTDQKKTPWKALFFLSKVIPRLLQNVNRVVYAFGTAVRHPVLDITPTFLTSNVIHIAREADYIANKVAEVYNIRKSISQMPVVLLPIHFDRSDGIQKSPSFKWSICLRPVITSDFMTCLPAYPGSHIPEEAVYAMAKSVKEKLPMISRVLYDLTPKPPATIEWE</sequence>
<dbReference type="InterPro" id="IPR001763">
    <property type="entry name" value="Rhodanese-like_dom"/>
</dbReference>
<feature type="binding site" evidence="11">
    <location>
        <begin position="260"/>
        <end position="266"/>
    </location>
    <ligand>
        <name>ATP</name>
        <dbReference type="ChEBI" id="CHEBI:30616"/>
    </ligand>
</feature>
<accession>A0A085LP40</accession>
<dbReference type="PROSITE" id="PS50206">
    <property type="entry name" value="RHODANESE_3"/>
    <property type="match status" value="1"/>
</dbReference>
<dbReference type="Pfam" id="PF00958">
    <property type="entry name" value="GMP_synt_C"/>
    <property type="match status" value="2"/>
</dbReference>
<dbReference type="SUPFAM" id="SSF54810">
    <property type="entry name" value="GMP synthetase C-terminal dimerisation domain"/>
    <property type="match status" value="2"/>
</dbReference>
<keyword evidence="15" id="KW-1185">Reference proteome</keyword>
<dbReference type="InterPro" id="IPR029062">
    <property type="entry name" value="Class_I_gatase-like"/>
</dbReference>
<dbReference type="CDD" id="cd01742">
    <property type="entry name" value="GATase1_GMP_Synthase"/>
    <property type="match status" value="1"/>
</dbReference>
<evidence type="ECO:0000259" key="12">
    <source>
        <dbReference type="PROSITE" id="PS50206"/>
    </source>
</evidence>
<feature type="domain" description="GMPS ATP-PPase" evidence="13">
    <location>
        <begin position="233"/>
        <end position="447"/>
    </location>
</feature>
<dbReference type="InterPro" id="IPR014729">
    <property type="entry name" value="Rossmann-like_a/b/a_fold"/>
</dbReference>
<dbReference type="GO" id="GO:0003921">
    <property type="term" value="F:GMP synthase activity"/>
    <property type="evidence" value="ECO:0007669"/>
    <property type="project" value="InterPro"/>
</dbReference>
<dbReference type="AlphaFoldDB" id="A0A085LP40"/>
<gene>
    <name evidence="14" type="ORF">M513_12399</name>
</gene>
<evidence type="ECO:0000256" key="11">
    <source>
        <dbReference type="PROSITE-ProRule" id="PRU00886"/>
    </source>
</evidence>
<feature type="domain" description="Rhodanese" evidence="12">
    <location>
        <begin position="251"/>
        <end position="301"/>
    </location>
</feature>
<dbReference type="PANTHER" id="PTHR11922">
    <property type="entry name" value="GMP SYNTHASE-RELATED"/>
    <property type="match status" value="1"/>
</dbReference>
<dbReference type="PROSITE" id="PS51553">
    <property type="entry name" value="GMPS_ATP_PPASE"/>
    <property type="match status" value="1"/>
</dbReference>
<dbReference type="PROSITE" id="PS51273">
    <property type="entry name" value="GATASE_TYPE_1"/>
    <property type="match status" value="1"/>
</dbReference>
<dbReference type="Gene3D" id="3.40.50.620">
    <property type="entry name" value="HUPs"/>
    <property type="match status" value="1"/>
</dbReference>
<dbReference type="EC" id="6.3.5.2" evidence="3"/>
<proteinExistence type="predicted"/>
<evidence type="ECO:0000256" key="7">
    <source>
        <dbReference type="ARBA" id="ARBA00022755"/>
    </source>
</evidence>
<dbReference type="InterPro" id="IPR025777">
    <property type="entry name" value="GMPS_ATP_PPase_dom"/>
</dbReference>
<organism evidence="14 15">
    <name type="scientific">Trichuris suis</name>
    <name type="common">pig whipworm</name>
    <dbReference type="NCBI Taxonomy" id="68888"/>
    <lineage>
        <taxon>Eukaryota</taxon>
        <taxon>Metazoa</taxon>
        <taxon>Ecdysozoa</taxon>
        <taxon>Nematoda</taxon>
        <taxon>Enoplea</taxon>
        <taxon>Dorylaimia</taxon>
        <taxon>Trichinellida</taxon>
        <taxon>Trichuridae</taxon>
        <taxon>Trichuris</taxon>
    </lineage>
</organism>
<dbReference type="SUPFAM" id="SSF52317">
    <property type="entry name" value="Class I glutamine amidotransferase-like"/>
    <property type="match status" value="1"/>
</dbReference>
<dbReference type="Pfam" id="PF02540">
    <property type="entry name" value="NAD_synthase"/>
    <property type="match status" value="1"/>
</dbReference>
<comment type="subunit">
    <text evidence="2">Homodimer.</text>
</comment>
<dbReference type="Gene3D" id="3.30.300.10">
    <property type="match status" value="2"/>
</dbReference>
<dbReference type="Pfam" id="PF00117">
    <property type="entry name" value="GATase"/>
    <property type="match status" value="1"/>
</dbReference>
<dbReference type="InterPro" id="IPR017926">
    <property type="entry name" value="GATASE"/>
</dbReference>
<evidence type="ECO:0000256" key="9">
    <source>
        <dbReference type="ARBA" id="ARBA00022962"/>
    </source>
</evidence>
<evidence type="ECO:0000256" key="8">
    <source>
        <dbReference type="ARBA" id="ARBA00022840"/>
    </source>
</evidence>
<dbReference type="PANTHER" id="PTHR11922:SF2">
    <property type="entry name" value="GMP SYNTHASE [GLUTAMINE-HYDROLYZING]"/>
    <property type="match status" value="1"/>
</dbReference>
<name>A0A085LP40_9BILA</name>
<dbReference type="SUPFAM" id="SSF52402">
    <property type="entry name" value="Adenine nucleotide alpha hydrolases-like"/>
    <property type="match status" value="1"/>
</dbReference>
<dbReference type="EMBL" id="KL363356">
    <property type="protein sequence ID" value="KFD46736.1"/>
    <property type="molecule type" value="Genomic_DNA"/>
</dbReference>
<dbReference type="UniPathway" id="UPA00189">
    <property type="reaction ID" value="UER00296"/>
</dbReference>
<dbReference type="InterPro" id="IPR001674">
    <property type="entry name" value="GMP_synth_C"/>
</dbReference>
<evidence type="ECO:0000256" key="1">
    <source>
        <dbReference type="ARBA" id="ARBA00005153"/>
    </source>
</evidence>